<reference evidence="1" key="1">
    <citation type="journal article" date="2023" name="Science">
        <title>Genome structures resolve the early diversification of teleost fishes.</title>
        <authorList>
            <person name="Parey E."/>
            <person name="Louis A."/>
            <person name="Montfort J."/>
            <person name="Bouchez O."/>
            <person name="Roques C."/>
            <person name="Iampietro C."/>
            <person name="Lluch J."/>
            <person name="Castinel A."/>
            <person name="Donnadieu C."/>
            <person name="Desvignes T."/>
            <person name="Floi Bucao C."/>
            <person name="Jouanno E."/>
            <person name="Wen M."/>
            <person name="Mejri S."/>
            <person name="Dirks R."/>
            <person name="Jansen H."/>
            <person name="Henkel C."/>
            <person name="Chen W.J."/>
            <person name="Zahm M."/>
            <person name="Cabau C."/>
            <person name="Klopp C."/>
            <person name="Thompson A.W."/>
            <person name="Robinson-Rechavi M."/>
            <person name="Braasch I."/>
            <person name="Lecointre G."/>
            <person name="Bobe J."/>
            <person name="Postlethwait J.H."/>
            <person name="Berthelot C."/>
            <person name="Roest Crollius H."/>
            <person name="Guiguen Y."/>
        </authorList>
    </citation>
    <scope>NUCLEOTIDE SEQUENCE</scope>
    <source>
        <strain evidence="1">NC1722</strain>
    </source>
</reference>
<keyword evidence="2" id="KW-1185">Reference proteome</keyword>
<name>A0AAD7WKJ7_9TELE</name>
<proteinExistence type="predicted"/>
<evidence type="ECO:0000313" key="2">
    <source>
        <dbReference type="Proteomes" id="UP001221898"/>
    </source>
</evidence>
<evidence type="ECO:0000313" key="1">
    <source>
        <dbReference type="EMBL" id="KAJ8399434.1"/>
    </source>
</evidence>
<gene>
    <name evidence="1" type="ORF">AAFF_G00411460</name>
</gene>
<protein>
    <submittedName>
        <fullName evidence="1">Uncharacterized protein</fullName>
    </submittedName>
</protein>
<dbReference type="AlphaFoldDB" id="A0AAD7WKJ7"/>
<organism evidence="1 2">
    <name type="scientific">Aldrovandia affinis</name>
    <dbReference type="NCBI Taxonomy" id="143900"/>
    <lineage>
        <taxon>Eukaryota</taxon>
        <taxon>Metazoa</taxon>
        <taxon>Chordata</taxon>
        <taxon>Craniata</taxon>
        <taxon>Vertebrata</taxon>
        <taxon>Euteleostomi</taxon>
        <taxon>Actinopterygii</taxon>
        <taxon>Neopterygii</taxon>
        <taxon>Teleostei</taxon>
        <taxon>Notacanthiformes</taxon>
        <taxon>Halosauridae</taxon>
        <taxon>Aldrovandia</taxon>
    </lineage>
</organism>
<comment type="caution">
    <text evidence="1">The sequence shown here is derived from an EMBL/GenBank/DDBJ whole genome shotgun (WGS) entry which is preliminary data.</text>
</comment>
<dbReference type="EMBL" id="JAINUG010000083">
    <property type="protein sequence ID" value="KAJ8399434.1"/>
    <property type="molecule type" value="Genomic_DNA"/>
</dbReference>
<accession>A0AAD7WKJ7</accession>
<dbReference type="Proteomes" id="UP001221898">
    <property type="component" value="Unassembled WGS sequence"/>
</dbReference>
<sequence>MMALQSKLEAQELLLVRALDQAHMFLSDLPNEGLEEPQKNMEPTMELAAEVRGIPGGAAGVVRQWAADLRGCWEHLVICTGTRRLQVDAALEKLQNLQGIVGQLGLGFAQAEEERAGWPPVGDLPADSLRENIEKTTAFRENMVPLDLEVKAVNKLSAELSALGVQVSSDMFVQISNLNAHWILLQPLYSCHGRGQCPTTTSHTT</sequence>
<dbReference type="SUPFAM" id="SSF46966">
    <property type="entry name" value="Spectrin repeat"/>
    <property type="match status" value="1"/>
</dbReference>